<keyword evidence="3" id="KW-1185">Reference proteome</keyword>
<name>A0ABR5ACI5_9BACL</name>
<evidence type="ECO:0000313" key="2">
    <source>
        <dbReference type="EMBL" id="KIL38771.1"/>
    </source>
</evidence>
<dbReference type="PANTHER" id="PTHR48079:SF6">
    <property type="entry name" value="NAD(P)-BINDING DOMAIN-CONTAINING PROTEIN-RELATED"/>
    <property type="match status" value="1"/>
</dbReference>
<feature type="domain" description="NAD-dependent epimerase/dehydratase" evidence="1">
    <location>
        <begin position="3"/>
        <end position="213"/>
    </location>
</feature>
<dbReference type="EMBL" id="JXAK01000051">
    <property type="protein sequence ID" value="KIL38771.1"/>
    <property type="molecule type" value="Genomic_DNA"/>
</dbReference>
<evidence type="ECO:0000259" key="1">
    <source>
        <dbReference type="Pfam" id="PF01370"/>
    </source>
</evidence>
<accession>A0ABR5ACI5</accession>
<dbReference type="PANTHER" id="PTHR48079">
    <property type="entry name" value="PROTEIN YEEZ"/>
    <property type="match status" value="1"/>
</dbReference>
<dbReference type="RefSeq" id="WP_041050431.1">
    <property type="nucleotide sequence ID" value="NZ_JXAK01000051.1"/>
</dbReference>
<reference evidence="2 3" key="1">
    <citation type="submission" date="2014-12" db="EMBL/GenBank/DDBJ databases">
        <title>Draft genome sequence of Paenibacillus kamchatkensis strain B-2647.</title>
        <authorList>
            <person name="Karlyshev A.V."/>
            <person name="Kudryashova E.B."/>
        </authorList>
    </citation>
    <scope>NUCLEOTIDE SEQUENCE [LARGE SCALE GENOMIC DNA]</scope>
    <source>
        <strain evidence="2 3">VKM B-2647</strain>
    </source>
</reference>
<sequence length="335" mass="36327">MNILILGGTVFLGHHLVEEAVRRGHRVTMFTRGLTNSDAHPGVERLVGDRDGNLSALQGRRWDAVIDTSGYVPRLVGDAAELLKTSTGLYAFISSISVYRDLSRAGVDETADVLPLPHDHGEDVRAHYGALKAESEAAVRRLLPGRALVIRPGLIVGPNDPTDRFTYWPVRIARGGEVLAPGPREAQVQFIDVRDLAAWTLSMVEAGRTGVYNATGPAGRTSLQALLETCCCALGSDARLTWVDEAFLVSKGVGGWIEMPLWIPDSGEYKPFVGMMRVNIDRALDAGLTFRPLAQTVRDTLAWHTGRTEPVQLKAGLAPQREAELLAAWHAGNGV</sequence>
<dbReference type="Proteomes" id="UP000031967">
    <property type="component" value="Unassembled WGS sequence"/>
</dbReference>
<evidence type="ECO:0000313" key="3">
    <source>
        <dbReference type="Proteomes" id="UP000031967"/>
    </source>
</evidence>
<gene>
    <name evidence="2" type="ORF">SD70_24070</name>
</gene>
<dbReference type="InterPro" id="IPR001509">
    <property type="entry name" value="Epimerase_deHydtase"/>
</dbReference>
<proteinExistence type="predicted"/>
<dbReference type="InterPro" id="IPR036291">
    <property type="entry name" value="NAD(P)-bd_dom_sf"/>
</dbReference>
<dbReference type="Gene3D" id="3.40.50.720">
    <property type="entry name" value="NAD(P)-binding Rossmann-like Domain"/>
    <property type="match status" value="1"/>
</dbReference>
<dbReference type="InterPro" id="IPR051783">
    <property type="entry name" value="NAD(P)-dependent_oxidoreduct"/>
</dbReference>
<dbReference type="SUPFAM" id="SSF51735">
    <property type="entry name" value="NAD(P)-binding Rossmann-fold domains"/>
    <property type="match status" value="1"/>
</dbReference>
<protein>
    <submittedName>
        <fullName evidence="2">Epimerase</fullName>
    </submittedName>
</protein>
<organism evidence="2 3">
    <name type="scientific">Gordoniibacillus kamchatkensis</name>
    <dbReference type="NCBI Taxonomy" id="1590651"/>
    <lineage>
        <taxon>Bacteria</taxon>
        <taxon>Bacillati</taxon>
        <taxon>Bacillota</taxon>
        <taxon>Bacilli</taxon>
        <taxon>Bacillales</taxon>
        <taxon>Paenibacillaceae</taxon>
        <taxon>Gordoniibacillus</taxon>
    </lineage>
</organism>
<dbReference type="Pfam" id="PF01370">
    <property type="entry name" value="Epimerase"/>
    <property type="match status" value="1"/>
</dbReference>
<comment type="caution">
    <text evidence="2">The sequence shown here is derived from an EMBL/GenBank/DDBJ whole genome shotgun (WGS) entry which is preliminary data.</text>
</comment>